<evidence type="ECO:0000256" key="2">
    <source>
        <dbReference type="ARBA" id="ARBA00022527"/>
    </source>
</evidence>
<evidence type="ECO:0000259" key="9">
    <source>
        <dbReference type="PROSITE" id="PS50011"/>
    </source>
</evidence>
<dbReference type="CDD" id="cd14014">
    <property type="entry name" value="STKc_PknB_like"/>
    <property type="match status" value="1"/>
</dbReference>
<dbReference type="PROSITE" id="PS50011">
    <property type="entry name" value="PROTEIN_KINASE_DOM"/>
    <property type="match status" value="1"/>
</dbReference>
<reference evidence="10 11" key="1">
    <citation type="journal article" date="2019" name="ACS Chem. Biol.">
        <title>Identification and Mobilization of a Cryptic Antibiotic Biosynthesis Gene Locus from a Human-Pathogenic Nocardia Isolate.</title>
        <authorList>
            <person name="Herisse M."/>
            <person name="Ishida K."/>
            <person name="Porter J.L."/>
            <person name="Howden B."/>
            <person name="Hertweck C."/>
            <person name="Stinear T.P."/>
            <person name="Pidot S.J."/>
        </authorList>
    </citation>
    <scope>NUCLEOTIDE SEQUENCE [LARGE SCALE GENOMIC DNA]</scope>
    <source>
        <strain evidence="10 11">AUSMDU00012715</strain>
    </source>
</reference>
<dbReference type="AlphaFoldDB" id="A0A6G9Z4F6"/>
<feature type="region of interest" description="Disordered" evidence="8">
    <location>
        <begin position="256"/>
        <end position="277"/>
    </location>
</feature>
<keyword evidence="2" id="KW-0723">Serine/threonine-protein kinase</keyword>
<evidence type="ECO:0000256" key="3">
    <source>
        <dbReference type="ARBA" id="ARBA00022679"/>
    </source>
</evidence>
<evidence type="ECO:0000313" key="10">
    <source>
        <dbReference type="EMBL" id="QIS19893.1"/>
    </source>
</evidence>
<name>A0A6G9Z4F6_9NOCA</name>
<evidence type="ECO:0000256" key="1">
    <source>
        <dbReference type="ARBA" id="ARBA00012513"/>
    </source>
</evidence>
<dbReference type="PANTHER" id="PTHR43289">
    <property type="entry name" value="MITOGEN-ACTIVATED PROTEIN KINASE KINASE KINASE 20-RELATED"/>
    <property type="match status" value="1"/>
</dbReference>
<gene>
    <name evidence="10" type="ORF">F6W96_17930</name>
</gene>
<keyword evidence="5 10" id="KW-0418">Kinase</keyword>
<dbReference type="InterPro" id="IPR000719">
    <property type="entry name" value="Prot_kinase_dom"/>
</dbReference>
<proteinExistence type="predicted"/>
<keyword evidence="6 7" id="KW-0067">ATP-binding</keyword>
<protein>
    <recommendedName>
        <fullName evidence="1">non-specific serine/threonine protein kinase</fullName>
        <ecNumber evidence="1">2.7.11.1</ecNumber>
    </recommendedName>
</protein>
<evidence type="ECO:0000256" key="4">
    <source>
        <dbReference type="ARBA" id="ARBA00022741"/>
    </source>
</evidence>
<dbReference type="GO" id="GO:0005524">
    <property type="term" value="F:ATP binding"/>
    <property type="evidence" value="ECO:0007669"/>
    <property type="project" value="UniProtKB-UniRule"/>
</dbReference>
<dbReference type="PROSITE" id="PS00107">
    <property type="entry name" value="PROTEIN_KINASE_ATP"/>
    <property type="match status" value="1"/>
</dbReference>
<keyword evidence="4 7" id="KW-0547">Nucleotide-binding</keyword>
<sequence>MWRPRENWSNCSHTTPGAGRPRRRRGRGDAAVRLERGTAFVGYTIERVLGEGRWGTVYLAHYPWEPRTVALKVFDPGLPGSLCDRLAHHLERVRGLDHPNVVAAHGRYAPADPCVWVATEYLTGDVRSLPARSDGRVSADRAVAAIAAAAAGLDYARARGVLHGGLHPGNIRFGCDATGEQRTAVTDFGLARLLGDVPSRRALGDTGTRWSVEYTAPELLRDDVIDERADVYSLGCVLYGMLTGGPPFQHPNPGAVIDAHLSEPPPRPTAQRPDLPAGLDDVVTTALAKEPAYRYPTPGALAAAAHAALPR</sequence>
<feature type="binding site" evidence="7">
    <location>
        <position position="72"/>
    </location>
    <ligand>
        <name>ATP</name>
        <dbReference type="ChEBI" id="CHEBI:30616"/>
    </ligand>
</feature>
<feature type="domain" description="Protein kinase" evidence="9">
    <location>
        <begin position="43"/>
        <end position="309"/>
    </location>
</feature>
<dbReference type="PANTHER" id="PTHR43289:SF6">
    <property type="entry name" value="SERINE_THREONINE-PROTEIN KINASE NEKL-3"/>
    <property type="match status" value="1"/>
</dbReference>
<dbReference type="EC" id="2.7.11.1" evidence="1"/>
<dbReference type="Gene3D" id="3.30.200.20">
    <property type="entry name" value="Phosphorylase Kinase, domain 1"/>
    <property type="match status" value="1"/>
</dbReference>
<evidence type="ECO:0000256" key="7">
    <source>
        <dbReference type="PROSITE-ProRule" id="PRU10141"/>
    </source>
</evidence>
<dbReference type="InterPro" id="IPR017441">
    <property type="entry name" value="Protein_kinase_ATP_BS"/>
</dbReference>
<evidence type="ECO:0000256" key="5">
    <source>
        <dbReference type="ARBA" id="ARBA00022777"/>
    </source>
</evidence>
<dbReference type="GO" id="GO:0004674">
    <property type="term" value="F:protein serine/threonine kinase activity"/>
    <property type="evidence" value="ECO:0007669"/>
    <property type="project" value="UniProtKB-KW"/>
</dbReference>
<dbReference type="SUPFAM" id="SSF56112">
    <property type="entry name" value="Protein kinase-like (PK-like)"/>
    <property type="match status" value="1"/>
</dbReference>
<accession>A0A6G9Z4F6</accession>
<keyword evidence="3" id="KW-0808">Transferase</keyword>
<evidence type="ECO:0000256" key="6">
    <source>
        <dbReference type="ARBA" id="ARBA00022840"/>
    </source>
</evidence>
<dbReference type="Pfam" id="PF00069">
    <property type="entry name" value="Pkinase"/>
    <property type="match status" value="1"/>
</dbReference>
<dbReference type="InterPro" id="IPR011009">
    <property type="entry name" value="Kinase-like_dom_sf"/>
</dbReference>
<feature type="region of interest" description="Disordered" evidence="8">
    <location>
        <begin position="1"/>
        <end position="29"/>
    </location>
</feature>
<organism evidence="10 11">
    <name type="scientific">Nocardia terpenica</name>
    <dbReference type="NCBI Taxonomy" id="455432"/>
    <lineage>
        <taxon>Bacteria</taxon>
        <taxon>Bacillati</taxon>
        <taxon>Actinomycetota</taxon>
        <taxon>Actinomycetes</taxon>
        <taxon>Mycobacteriales</taxon>
        <taxon>Nocardiaceae</taxon>
        <taxon>Nocardia</taxon>
    </lineage>
</organism>
<dbReference type="EMBL" id="CP046173">
    <property type="protein sequence ID" value="QIS19893.1"/>
    <property type="molecule type" value="Genomic_DNA"/>
</dbReference>
<evidence type="ECO:0000256" key="8">
    <source>
        <dbReference type="SAM" id="MobiDB-lite"/>
    </source>
</evidence>
<evidence type="ECO:0000313" key="11">
    <source>
        <dbReference type="Proteomes" id="UP000500953"/>
    </source>
</evidence>
<dbReference type="Proteomes" id="UP000500953">
    <property type="component" value="Chromosome"/>
</dbReference>
<dbReference type="Gene3D" id="1.10.510.10">
    <property type="entry name" value="Transferase(Phosphotransferase) domain 1"/>
    <property type="match status" value="1"/>
</dbReference>